<feature type="compositionally biased region" description="Polar residues" evidence="1">
    <location>
        <begin position="462"/>
        <end position="474"/>
    </location>
</feature>
<feature type="compositionally biased region" description="Low complexity" evidence="1">
    <location>
        <begin position="249"/>
        <end position="276"/>
    </location>
</feature>
<accession>A0A2S6GP54</accession>
<evidence type="ECO:0000313" key="3">
    <source>
        <dbReference type="Proteomes" id="UP000239203"/>
    </source>
</evidence>
<comment type="caution">
    <text evidence="2">The sequence shown here is derived from an EMBL/GenBank/DDBJ whole genome shotgun (WGS) entry which is preliminary data.</text>
</comment>
<feature type="compositionally biased region" description="Polar residues" evidence="1">
    <location>
        <begin position="589"/>
        <end position="598"/>
    </location>
</feature>
<keyword evidence="3" id="KW-1185">Reference proteome</keyword>
<evidence type="ECO:0000256" key="1">
    <source>
        <dbReference type="SAM" id="MobiDB-lite"/>
    </source>
</evidence>
<proteinExistence type="predicted"/>
<evidence type="ECO:0008006" key="4">
    <source>
        <dbReference type="Google" id="ProtNLM"/>
    </source>
</evidence>
<dbReference type="Proteomes" id="UP000239203">
    <property type="component" value="Unassembled WGS sequence"/>
</dbReference>
<feature type="compositionally biased region" description="Polar residues" evidence="1">
    <location>
        <begin position="238"/>
        <end position="247"/>
    </location>
</feature>
<feature type="region of interest" description="Disordered" evidence="1">
    <location>
        <begin position="210"/>
        <end position="276"/>
    </location>
</feature>
<feature type="compositionally biased region" description="Low complexity" evidence="1">
    <location>
        <begin position="540"/>
        <end position="563"/>
    </location>
</feature>
<dbReference type="SUPFAM" id="SSF52540">
    <property type="entry name" value="P-loop containing nucleoside triphosphate hydrolases"/>
    <property type="match status" value="1"/>
</dbReference>
<protein>
    <recommendedName>
        <fullName evidence="4">AAA domain-containing protein</fullName>
    </recommendedName>
</protein>
<evidence type="ECO:0000313" key="2">
    <source>
        <dbReference type="EMBL" id="PPK67025.1"/>
    </source>
</evidence>
<name>A0A2S6GP54_9PSEU</name>
<dbReference type="EMBL" id="PTIX01000008">
    <property type="protein sequence ID" value="PPK67025.1"/>
    <property type="molecule type" value="Genomic_DNA"/>
</dbReference>
<dbReference type="InterPro" id="IPR027417">
    <property type="entry name" value="P-loop_NTPase"/>
</dbReference>
<feature type="region of interest" description="Disordered" evidence="1">
    <location>
        <begin position="461"/>
        <end position="605"/>
    </location>
</feature>
<dbReference type="Gene3D" id="3.40.50.300">
    <property type="entry name" value="P-loop containing nucleotide triphosphate hydrolases"/>
    <property type="match status" value="1"/>
</dbReference>
<gene>
    <name evidence="2" type="ORF">CLV40_10821</name>
</gene>
<sequence>MARARSDCRDDAYAGYIVRASIRDTDDELRTALEQLADALNTIDRPISDVIEALTTRDVLNALSTLPIRARQPALEPLGIHLAPKSLSQGLCRDVVGRLRRAEEATARHAAFHLTSGTLYKRLCTLAVRSTATAGEPDERSSDQDSDELESRWTPVLLRLALWSAVAQDVRSARVWAWAVEQPWFVHGAIDTSTAAKIRTAAERVIAHSAPLEGHGDQPVAPVDSPSQPAEAPEDSKIQPNSHTLPESTPAAATRTLRPTDPQASPTAAPDAPAAAEQALQAARECFALAVASAEHILADLRAGRGPGDDDVFAVRAAQSTYSHACSAVREAGAEDPPAASDDRPTLDEIAQMLAVRTTRDADAPLRQSVAAAADITSDAPGISEHVAQLRKLSAELLASNNWTDAQRALALAIAALVDLVRDPQAAPETCLELQARISGAVASLPALAVLGMLAGRLTFEAPSSGTDPSTEQDPQPPTGQEPTAVAAPPPPATVALTQRTPAADVITDTTNAGGRTETSESDQATVAATDPSARALGKSPSTATPAAPAESGSTTTTARTSGVPKQPGSLLASAPTGPHTAAERGAEQSDTGQSSAEQHVPTPADVERAVTELVATCRYGLASHLAARAKWDDTRVLTFRMAGLAQAVRTDTGPCGALLRQELADLDSNQVAEDNVSLLIAVSSLVRVALVTGEPTAGALLGELSSRLDPHLANIADEIGRRALRGVLNATPARNVLADVSDAERDLKFIVDQAGTARRSRTMRFKRGSDIAKRWLDSNGVLGRLLDIVVANDSGRLVEVRSEVQQLSDPSVRERHIDELDAYFRGHSGKPIEGAGRQDLHALILETLRLVRGWIELTGALTRTGRDEWTTGEVADMRSAVLAQRDAALLALQAQTKAADPLLGAAAQAAHASLRRTFTMLDGIEPLEAGEPQVTVALDLELLKADDVVVTADRTLELRGTDPLPALITAVTRDWTEAFALQLQRENYPAAQYLLEMQDSGVLADDALGDDARGRYTTALERSSAELTAERNTVDADLRRARRSNVVTEEADGELTALLASANPNRGGNLGQVRTTLAKISSLLPAYREQAAQRLRDRLAALNIDAEERARISDPIEKGDLLTAEELLYFQDVGEPVPRTDHSRRDLRAFFPAIPDALPQGITTELVTAVRERTSCAGSDVLDYSHLSPDAAEQIAEALGAWRQAATAPVTVRRNFTERDLLLPAIRLMGYECSKTRRLDDMPRSNERRFIEITDVRPNRDAQIPAFGSKLGGRLRVLLVWGQPTEDVLMTYADHDQSGDRLLIAHFGTMSAAARAKFAARVERTGGPVAILDDAALAYLAARGNRQLGVAMSILMPFAAVNPYIRMKRGAVAEEMFYGRDLERVQVIDPDGTQVLYGGRGLGKSALLRYAAEKFESSAEIGQRIAIYLSLDSVAAGAAFSKDALWVGLRNELIKREVLPVPTRKAKNTGNVYDQVRAGMLDWRNKDSRNRLLILLDESDQFFEADAPAFLDTKRLRDIGVVTDNNIKVVFAGLHSVQRYAKSARNGPFSHLAQRPTVIGPLRPQFAADLLTVPLGVLGYEFADDNLVNRVLGYCSYQPFLLQMFGHRLVEALHAKRRDGLAGDQPPYVITDDDVAAVERNRDLRADITSAFQDTLNLDPRYNVIANVLADHAFRFGFDARLQDADLREECLSWWRAGFESLDSESFRAYLNEMDGLGVVAPNTDGRGWRLRSPNVLNMIGNRSEVERQLLMAESESVPESFLALEGRPQLSDGSSAPLTAAQLDDMLGDHSTHVRVVVGSRATGLHRVDEALREITSKAGDFDIPPISGRRSFEEELRGGRAGRRRVIIADLTSVRPQASARLEALDLARTRVPTGAGVTRAAVLISSPEQAELWDSAFEHGVAIALRRYDEQTLRVWTITRQMFSHDERLRRLWDLTGGWPTLVERAATLADSDGAQEPTALDELEAYVNSSTGHSDLLDGVGLTHDPDLERAYASIVALVDDQKVSRADLQVATDMDGSARAVVERLLALQVFDTHSDGSYSVEPRLLAAWQASQT</sequence>
<dbReference type="RefSeq" id="WP_104479798.1">
    <property type="nucleotide sequence ID" value="NZ_CP154825.1"/>
</dbReference>
<dbReference type="OrthoDB" id="6951663at2"/>
<reference evidence="2 3" key="1">
    <citation type="submission" date="2018-02" db="EMBL/GenBank/DDBJ databases">
        <title>Genomic Encyclopedia of Archaeal and Bacterial Type Strains, Phase II (KMG-II): from individual species to whole genera.</title>
        <authorList>
            <person name="Goeker M."/>
        </authorList>
    </citation>
    <scope>NUCLEOTIDE SEQUENCE [LARGE SCALE GENOMIC DNA]</scope>
    <source>
        <strain evidence="2 3">YU 961-1</strain>
    </source>
</reference>
<organism evidence="2 3">
    <name type="scientific">Actinokineospora auranticolor</name>
    <dbReference type="NCBI Taxonomy" id="155976"/>
    <lineage>
        <taxon>Bacteria</taxon>
        <taxon>Bacillati</taxon>
        <taxon>Actinomycetota</taxon>
        <taxon>Actinomycetes</taxon>
        <taxon>Pseudonocardiales</taxon>
        <taxon>Pseudonocardiaceae</taxon>
        <taxon>Actinokineospora</taxon>
    </lineage>
</organism>